<dbReference type="SUPFAM" id="SSF56954">
    <property type="entry name" value="Outer membrane efflux proteins (OEP)"/>
    <property type="match status" value="1"/>
</dbReference>
<comment type="subcellular location">
    <subcellularLocation>
        <location evidence="1 10">Cell outer membrane</location>
        <topology evidence="1 10">Lipid-anchor</topology>
    </subcellularLocation>
</comment>
<gene>
    <name evidence="11" type="ORF">CFY86_19155</name>
</gene>
<evidence type="ECO:0000256" key="2">
    <source>
        <dbReference type="ARBA" id="ARBA00007613"/>
    </source>
</evidence>
<dbReference type="PANTHER" id="PTHR30203">
    <property type="entry name" value="OUTER MEMBRANE CATION EFFLUX PROTEIN"/>
    <property type="match status" value="1"/>
</dbReference>
<evidence type="ECO:0000256" key="1">
    <source>
        <dbReference type="ARBA" id="ARBA00004459"/>
    </source>
</evidence>
<dbReference type="RefSeq" id="WP_064368138.1">
    <property type="nucleotide sequence ID" value="NZ_AP019669.1"/>
</dbReference>
<evidence type="ECO:0000256" key="6">
    <source>
        <dbReference type="ARBA" id="ARBA00023136"/>
    </source>
</evidence>
<name>A0A855EX87_RAOOR</name>
<keyword evidence="4 10" id="KW-0812">Transmembrane</keyword>
<dbReference type="Gene3D" id="2.20.200.10">
    <property type="entry name" value="Outer membrane efflux proteins (OEP)"/>
    <property type="match status" value="1"/>
</dbReference>
<dbReference type="Proteomes" id="UP000229713">
    <property type="component" value="Unassembled WGS sequence"/>
</dbReference>
<dbReference type="InterPro" id="IPR003423">
    <property type="entry name" value="OMP_efflux"/>
</dbReference>
<feature type="chain" id="PRO_5033096975" evidence="10">
    <location>
        <begin position="21"/>
        <end position="481"/>
    </location>
</feature>
<evidence type="ECO:0000256" key="9">
    <source>
        <dbReference type="ARBA" id="ARBA00037313"/>
    </source>
</evidence>
<evidence type="ECO:0000256" key="4">
    <source>
        <dbReference type="ARBA" id="ARBA00022692"/>
    </source>
</evidence>
<dbReference type="EMBL" id="NKYI01000028">
    <property type="protein sequence ID" value="PIK82314.1"/>
    <property type="molecule type" value="Genomic_DNA"/>
</dbReference>
<keyword evidence="7 10" id="KW-0564">Palmitate</keyword>
<accession>A0A855EX87</accession>
<evidence type="ECO:0000256" key="10">
    <source>
        <dbReference type="RuleBase" id="RU362097"/>
    </source>
</evidence>
<evidence type="ECO:0000256" key="5">
    <source>
        <dbReference type="ARBA" id="ARBA00022729"/>
    </source>
</evidence>
<protein>
    <submittedName>
        <fullName evidence="11">Multidrug transporter permease</fullName>
    </submittedName>
</protein>
<organism evidence="11 12">
    <name type="scientific">Raoultella ornithinolytica</name>
    <name type="common">Klebsiella ornithinolytica</name>
    <dbReference type="NCBI Taxonomy" id="54291"/>
    <lineage>
        <taxon>Bacteria</taxon>
        <taxon>Pseudomonadati</taxon>
        <taxon>Pseudomonadota</taxon>
        <taxon>Gammaproteobacteria</taxon>
        <taxon>Enterobacterales</taxon>
        <taxon>Enterobacteriaceae</taxon>
        <taxon>Klebsiella/Raoultella group</taxon>
        <taxon>Raoultella</taxon>
    </lineage>
</organism>
<dbReference type="GO" id="GO:0015562">
    <property type="term" value="F:efflux transmembrane transporter activity"/>
    <property type="evidence" value="ECO:0007669"/>
    <property type="project" value="InterPro"/>
</dbReference>
<dbReference type="AlphaFoldDB" id="A0A855EX87"/>
<comment type="function">
    <text evidence="9">Could be involved in resistance to puromycin, acriflavine and tetraphenylarsonium chloride.</text>
</comment>
<comment type="similarity">
    <text evidence="2 10">Belongs to the outer membrane factor (OMF) (TC 1.B.17) family.</text>
</comment>
<dbReference type="NCBIfam" id="TIGR01845">
    <property type="entry name" value="outer_NodT"/>
    <property type="match status" value="1"/>
</dbReference>
<keyword evidence="5 10" id="KW-0732">Signal</keyword>
<proteinExistence type="inferred from homology"/>
<evidence type="ECO:0000256" key="7">
    <source>
        <dbReference type="ARBA" id="ARBA00023139"/>
    </source>
</evidence>
<sequence length="481" mass="52500">MNLTLRKSVLAGFPLVIALAGCAPSHDIGEPPQQQIPASHVSMDLPAAVKNGWPQSNWWQDYHDPQLNNLIQRALANAPDMQIAEQRIKLAEAQARMSQASLGPEMDFSANVERQKMSAEGLMGPFATDTDGNTGPWYTNGTFGLTAGWDLDLWGKNRALVKARIGELKAQVAEEAQTRELLASSVARLYWQWQTEAAVKTVLQQVKSEQNNIVSVDQALYQRGITNSAEGAENDINVSKTDQQLADVAGSMKEIEARLMALTNSQSQALNLHPANLPQVSAQMPTELGYELLARRPDLQVAHWYIEASLSEVDAAKAAFYPDINLMAFLQQDALHLSDLFRHSAQQMGLSAGLTLPVFDSGRLNANLDIASAQNNLSVAKYNKAVVDAVNQVAKTASQVETLMEKNQQQQQVEKDAQRTVNLAEARMSAGILPGSRVSMARLPALQERITALRLRGQWLDASIQLTSALGGGYHQTTKSG</sequence>
<dbReference type="PANTHER" id="PTHR30203:SF20">
    <property type="entry name" value="MULTIDRUG RESISTANCE OUTER MEMBRANE PROTEIN MDTP-RELATED"/>
    <property type="match status" value="1"/>
</dbReference>
<evidence type="ECO:0000313" key="12">
    <source>
        <dbReference type="Proteomes" id="UP000229713"/>
    </source>
</evidence>
<comment type="caution">
    <text evidence="11">The sequence shown here is derived from an EMBL/GenBank/DDBJ whole genome shotgun (WGS) entry which is preliminary data.</text>
</comment>
<keyword evidence="3 10" id="KW-1134">Transmembrane beta strand</keyword>
<feature type="signal peptide" evidence="10">
    <location>
        <begin position="1"/>
        <end position="20"/>
    </location>
</feature>
<dbReference type="NCBIfam" id="NF008524">
    <property type="entry name" value="PRK11459.1"/>
    <property type="match status" value="1"/>
</dbReference>
<evidence type="ECO:0000313" key="11">
    <source>
        <dbReference type="EMBL" id="PIK82314.1"/>
    </source>
</evidence>
<dbReference type="Gene3D" id="1.20.1600.10">
    <property type="entry name" value="Outer membrane efflux proteins (OEP)"/>
    <property type="match status" value="1"/>
</dbReference>
<evidence type="ECO:0000256" key="3">
    <source>
        <dbReference type="ARBA" id="ARBA00022452"/>
    </source>
</evidence>
<reference evidence="11 12" key="1">
    <citation type="submission" date="2017-07" db="EMBL/GenBank/DDBJ databases">
        <title>Raoultella ornithinolytica strain HH3 draft genome.</title>
        <authorList>
            <person name="Duceppe M.-O."/>
            <person name="Huang H."/>
            <person name="Phipps-Todd B."/>
        </authorList>
    </citation>
    <scope>NUCLEOTIDE SEQUENCE [LARGE SCALE GENOMIC DNA]</scope>
    <source>
        <strain evidence="11 12">HH3</strain>
    </source>
</reference>
<dbReference type="GO" id="GO:0009279">
    <property type="term" value="C:cell outer membrane"/>
    <property type="evidence" value="ECO:0007669"/>
    <property type="project" value="UniProtKB-SubCell"/>
</dbReference>
<dbReference type="Pfam" id="PF02321">
    <property type="entry name" value="OEP"/>
    <property type="match status" value="2"/>
</dbReference>
<evidence type="ECO:0000256" key="8">
    <source>
        <dbReference type="ARBA" id="ARBA00023288"/>
    </source>
</evidence>
<keyword evidence="6 10" id="KW-0472">Membrane</keyword>
<dbReference type="PROSITE" id="PS51257">
    <property type="entry name" value="PROKAR_LIPOPROTEIN"/>
    <property type="match status" value="1"/>
</dbReference>
<dbReference type="InterPro" id="IPR010131">
    <property type="entry name" value="MdtP/NodT-like"/>
</dbReference>
<keyword evidence="8 10" id="KW-0449">Lipoprotein</keyword>